<organism evidence="1">
    <name type="scientific">Arundo donax</name>
    <name type="common">Giant reed</name>
    <name type="synonym">Donax arundinaceus</name>
    <dbReference type="NCBI Taxonomy" id="35708"/>
    <lineage>
        <taxon>Eukaryota</taxon>
        <taxon>Viridiplantae</taxon>
        <taxon>Streptophyta</taxon>
        <taxon>Embryophyta</taxon>
        <taxon>Tracheophyta</taxon>
        <taxon>Spermatophyta</taxon>
        <taxon>Magnoliopsida</taxon>
        <taxon>Liliopsida</taxon>
        <taxon>Poales</taxon>
        <taxon>Poaceae</taxon>
        <taxon>PACMAD clade</taxon>
        <taxon>Arundinoideae</taxon>
        <taxon>Arundineae</taxon>
        <taxon>Arundo</taxon>
    </lineage>
</organism>
<reference evidence="1" key="1">
    <citation type="submission" date="2014-09" db="EMBL/GenBank/DDBJ databases">
        <authorList>
            <person name="Magalhaes I.L.F."/>
            <person name="Oliveira U."/>
            <person name="Santos F.R."/>
            <person name="Vidigal T.H.D.A."/>
            <person name="Brescovit A.D."/>
            <person name="Santos A.J."/>
        </authorList>
    </citation>
    <scope>NUCLEOTIDE SEQUENCE</scope>
    <source>
        <tissue evidence="1">Shoot tissue taken approximately 20 cm above the soil surface</tissue>
    </source>
</reference>
<reference evidence="1" key="2">
    <citation type="journal article" date="2015" name="Data Brief">
        <title>Shoot transcriptome of the giant reed, Arundo donax.</title>
        <authorList>
            <person name="Barrero R.A."/>
            <person name="Guerrero F.D."/>
            <person name="Moolhuijzen P."/>
            <person name="Goolsby J.A."/>
            <person name="Tidwell J."/>
            <person name="Bellgard S.E."/>
            <person name="Bellgard M.I."/>
        </authorList>
    </citation>
    <scope>NUCLEOTIDE SEQUENCE</scope>
    <source>
        <tissue evidence="1">Shoot tissue taken approximately 20 cm above the soil surface</tissue>
    </source>
</reference>
<evidence type="ECO:0000313" key="1">
    <source>
        <dbReference type="EMBL" id="JAD80757.1"/>
    </source>
</evidence>
<sequence>MGMACHDNWNFCTHSGIVAYTCDLDILLHHQNQDGRTCCKAAASYCCNCDFSSMANSWHCGKHPCWFGLWISSTSNDHI</sequence>
<dbReference type="EMBL" id="GBRH01217138">
    <property type="protein sequence ID" value="JAD80757.1"/>
    <property type="molecule type" value="Transcribed_RNA"/>
</dbReference>
<protein>
    <submittedName>
        <fullName evidence="1">Uncharacterized protein</fullName>
    </submittedName>
</protein>
<accession>A0A0A9DAH3</accession>
<name>A0A0A9DAH3_ARUDO</name>
<proteinExistence type="predicted"/>
<dbReference type="AlphaFoldDB" id="A0A0A9DAH3"/>